<keyword evidence="2" id="KW-1133">Transmembrane helix</keyword>
<dbReference type="Proteomes" id="UP001172673">
    <property type="component" value="Unassembled WGS sequence"/>
</dbReference>
<gene>
    <name evidence="3" type="primary">PMU1_2</name>
    <name evidence="3" type="ORF">H2200_011689</name>
</gene>
<dbReference type="CDD" id="cd07067">
    <property type="entry name" value="HP_PGM_like"/>
    <property type="match status" value="1"/>
</dbReference>
<organism evidence="3 4">
    <name type="scientific">Cladophialophora chaetospira</name>
    <dbReference type="NCBI Taxonomy" id="386627"/>
    <lineage>
        <taxon>Eukaryota</taxon>
        <taxon>Fungi</taxon>
        <taxon>Dikarya</taxon>
        <taxon>Ascomycota</taxon>
        <taxon>Pezizomycotina</taxon>
        <taxon>Eurotiomycetes</taxon>
        <taxon>Chaetothyriomycetidae</taxon>
        <taxon>Chaetothyriales</taxon>
        <taxon>Herpotrichiellaceae</taxon>
        <taxon>Cladophialophora</taxon>
    </lineage>
</organism>
<dbReference type="PANTHER" id="PTHR48100">
    <property type="entry name" value="BROAD-SPECIFICITY PHOSPHATASE YOR283W-RELATED"/>
    <property type="match status" value="1"/>
</dbReference>
<evidence type="ECO:0000313" key="3">
    <source>
        <dbReference type="EMBL" id="KAJ9603503.1"/>
    </source>
</evidence>
<keyword evidence="2" id="KW-0472">Membrane</keyword>
<accession>A0AA39CCR3</accession>
<dbReference type="InterPro" id="IPR050275">
    <property type="entry name" value="PGM_Phosphatase"/>
</dbReference>
<keyword evidence="2" id="KW-0812">Transmembrane</keyword>
<dbReference type="InterPro" id="IPR029033">
    <property type="entry name" value="His_PPase_superfam"/>
</dbReference>
<dbReference type="GO" id="GO:0005737">
    <property type="term" value="C:cytoplasm"/>
    <property type="evidence" value="ECO:0007669"/>
    <property type="project" value="TreeGrafter"/>
</dbReference>
<evidence type="ECO:0000256" key="1">
    <source>
        <dbReference type="SAM" id="MobiDB-lite"/>
    </source>
</evidence>
<dbReference type="EMBL" id="JAPDRK010000021">
    <property type="protein sequence ID" value="KAJ9603503.1"/>
    <property type="molecule type" value="Genomic_DNA"/>
</dbReference>
<comment type="caution">
    <text evidence="3">The sequence shown here is derived from an EMBL/GenBank/DDBJ whole genome shotgun (WGS) entry which is preliminary data.</text>
</comment>
<dbReference type="AlphaFoldDB" id="A0AA39CCR3"/>
<evidence type="ECO:0000313" key="4">
    <source>
        <dbReference type="Proteomes" id="UP001172673"/>
    </source>
</evidence>
<dbReference type="InterPro" id="IPR013078">
    <property type="entry name" value="His_Pase_superF_clade-1"/>
</dbReference>
<sequence length="492" mass="55275">MIYYSPHRKAHRRWKGQTRLCRLTIAVQILLLLTVSLVVCGLLEMSDMGASLLSLSGQKAMDQAPLEVGEGQGQEGSTKYTYTYKTLPGYFMQDDPATDAAKFDFMSTNFGLIDRDYESDQSLPDGGRGSTQWQRFEHHISTLNRDAREDNDEDRRSAKRHGSNPPPQTRYVLFFLGRHGNGYHNIAERYYGNIAWDCHFSALYGDPDGIMTWSDAHLSKEGKRQAREVNTFWKNQTSQDAQKMSLPELYLVSPLDRTLETAEISFDGLGPNNGKLDAVVMEKVREGTGIHTCDRRSNVEYIRQKFPTYNVDLDPNLTETDEYWIGDRREPDDVLVKRLRGFFDDLMSNTALAGDKERISITSHSGAIGAMLKVLGHRKFSLTTGAVIPVFVKVQRKSSNDEKEDKTLGRRHGGGGEGANHEDPTLDLPDLGDAETDKSKWEPVPSCPADLDLATVGQKRWGMGLKEFLDGVEDGTLDPNAVPFEFTGRSKY</sequence>
<feature type="compositionally biased region" description="Basic and acidic residues" evidence="1">
    <location>
        <begin position="141"/>
        <end position="156"/>
    </location>
</feature>
<proteinExistence type="predicted"/>
<name>A0AA39CCR3_9EURO</name>
<feature type="region of interest" description="Disordered" evidence="1">
    <location>
        <begin position="399"/>
        <end position="446"/>
    </location>
</feature>
<evidence type="ECO:0000256" key="2">
    <source>
        <dbReference type="SAM" id="Phobius"/>
    </source>
</evidence>
<dbReference type="PANTHER" id="PTHR48100:SF1">
    <property type="entry name" value="HISTIDINE PHOSPHATASE FAMILY PROTEIN-RELATED"/>
    <property type="match status" value="1"/>
</dbReference>
<dbReference type="Gene3D" id="3.40.50.1240">
    <property type="entry name" value="Phosphoglycerate mutase-like"/>
    <property type="match status" value="1"/>
</dbReference>
<feature type="compositionally biased region" description="Basic and acidic residues" evidence="1">
    <location>
        <begin position="399"/>
        <end position="408"/>
    </location>
</feature>
<protein>
    <submittedName>
        <fullName evidence="3">Phosphoglycerate mutase pmu1</fullName>
    </submittedName>
</protein>
<reference evidence="3" key="1">
    <citation type="submission" date="2022-10" db="EMBL/GenBank/DDBJ databases">
        <title>Culturing micro-colonial fungi from biological soil crusts in the Mojave desert and describing Neophaeococcomyces mojavensis, and introducing the new genera and species Taxawa tesnikishii.</title>
        <authorList>
            <person name="Kurbessoian T."/>
            <person name="Stajich J.E."/>
        </authorList>
    </citation>
    <scope>NUCLEOTIDE SEQUENCE</scope>
    <source>
        <strain evidence="3">TK_41</strain>
    </source>
</reference>
<dbReference type="GO" id="GO:0016791">
    <property type="term" value="F:phosphatase activity"/>
    <property type="evidence" value="ECO:0007669"/>
    <property type="project" value="TreeGrafter"/>
</dbReference>
<feature type="region of interest" description="Disordered" evidence="1">
    <location>
        <begin position="141"/>
        <end position="166"/>
    </location>
</feature>
<keyword evidence="4" id="KW-1185">Reference proteome</keyword>
<dbReference type="Pfam" id="PF00300">
    <property type="entry name" value="His_Phos_1"/>
    <property type="match status" value="1"/>
</dbReference>
<dbReference type="SUPFAM" id="SSF53254">
    <property type="entry name" value="Phosphoglycerate mutase-like"/>
    <property type="match status" value="1"/>
</dbReference>
<feature type="transmembrane region" description="Helical" evidence="2">
    <location>
        <begin position="20"/>
        <end position="45"/>
    </location>
</feature>